<proteinExistence type="predicted"/>
<evidence type="ECO:0000259" key="2">
    <source>
        <dbReference type="Pfam" id="PF13569"/>
    </source>
</evidence>
<feature type="region of interest" description="Disordered" evidence="1">
    <location>
        <begin position="1"/>
        <end position="45"/>
    </location>
</feature>
<dbReference type="EMBL" id="BAAANS010000051">
    <property type="protein sequence ID" value="GAA2115487.1"/>
    <property type="molecule type" value="Genomic_DNA"/>
</dbReference>
<accession>A0ABP5JE02</accession>
<feature type="compositionally biased region" description="Pro residues" evidence="1">
    <location>
        <begin position="21"/>
        <end position="31"/>
    </location>
</feature>
<evidence type="ECO:0000313" key="4">
    <source>
        <dbReference type="Proteomes" id="UP001500897"/>
    </source>
</evidence>
<evidence type="ECO:0000256" key="1">
    <source>
        <dbReference type="SAM" id="MobiDB-lite"/>
    </source>
</evidence>
<comment type="caution">
    <text evidence="3">The sequence shown here is derived from an EMBL/GenBank/DDBJ whole genome shotgun (WGS) entry which is preliminary data.</text>
</comment>
<name>A0ABP5JE02_9ACTN</name>
<keyword evidence="4" id="KW-1185">Reference proteome</keyword>
<dbReference type="InterPro" id="IPR025406">
    <property type="entry name" value="DUF4132"/>
</dbReference>
<evidence type="ECO:0000313" key="3">
    <source>
        <dbReference type="EMBL" id="GAA2115487.1"/>
    </source>
</evidence>
<sequence>MSRTGRTAPGEPPRASRARPRPAPDPVPPCRRAPHRTVGGPRYGAPVATAVVPTGAAGRKGRVVQQGTRVGEGVLPDEDLFVLPDAWNGWEVLPRRNGTLVPEVDWPGAGAVDSEEQWIQLVRDRIAAVLAAPGSDPGLCRAVRAYLDGAADPLGAGALAALIQPPGIRARVPHPVDTEPVGAWTARHGLAFAVRAAVAAFGVDYGDGTHMPGELRPRWREFAPYPNRPGQCRALYRVRQLVALADGWTYREARAAAEAERGTELGRVLTAFLFPEAEGWVDACLDELPPHGAPEAELRRSLLLLSLDRPEQVRRLDARVAPNEWDPALIAALADGLGTGCVPLLAAAVRERTSFHSVLVLSGRLAHFPTDEAFRVLLELAGDRRAEAALLDAVARYPVRAARLLAAEARGGSSLAGRLLDRQLRGAGALLPALLERLDAVAATDGTAAYVRSRPTARPPVPDAPVGELPALLTAPPWGRGRRGRRPEPQVLTGLAADTRPELCWRDGEREEWARTDRFDARAADAGDGDDGAPTDWAAAALAVREEEDLWYLCRVLLQGPREQLAPVVRSWRPRQVRDGRALLRPVLAKYGLAAVPLVEHVARWWPATGASLLRPVLSVGAARTMARALSRALARAEGRAWFDRHGVAGALLLVPDAFGPPGPERTAAVTALRLVAAGAGAGALTAAADGRYGPGAAGAVAALLDTDPLVAALPARIPYNRLSGEAGTLPQLLLASGPALPEQAAEHVLTMLSLGGPDGSDGAYPGLAQVAAVCTPESLAEFCEGVFEEWRRQGAPSDTRWALTALGWFGDDGTAARLARALADWSGRGAAQAVDALAAIGTDAALRQLNGLVRTAASKTVRERAGEQAAELADALGLTPDQLADRRVPGLGLDADGTARLDYGAREFTVHFDEQLQPYLLDGAGRRRGALPAPGAGDDPALAAAARRRYAALKKDVRALAAGLLAHLERAMVTERTWGAEEFRTLFVTHPLLWHPVRRLLWTADGVPFRIAEDRTFADLDDRPFPLAPDAVVRLAHPLHLGDALGAWSELFADYEILQPFPKLGRPVLVLTPQEAAGDRLHRFEGRDVPAEALLALLRRGWRSSGSALAGPLPGGRYLNLVLSPGLDLRNRTAQPEQHLREAWLGLSAGARPSSPAARPQRLGDLPAVAVSELLAELEELTVSG</sequence>
<gene>
    <name evidence="3" type="ORF">GCM10009759_60500</name>
</gene>
<dbReference type="Proteomes" id="UP001500897">
    <property type="component" value="Unassembled WGS sequence"/>
</dbReference>
<dbReference type="Gene3D" id="1.25.10.10">
    <property type="entry name" value="Leucine-rich Repeat Variant"/>
    <property type="match status" value="1"/>
</dbReference>
<feature type="region of interest" description="Disordered" evidence="1">
    <location>
        <begin position="453"/>
        <end position="487"/>
    </location>
</feature>
<organism evidence="3 4">
    <name type="scientific">Kitasatospora saccharophila</name>
    <dbReference type="NCBI Taxonomy" id="407973"/>
    <lineage>
        <taxon>Bacteria</taxon>
        <taxon>Bacillati</taxon>
        <taxon>Actinomycetota</taxon>
        <taxon>Actinomycetes</taxon>
        <taxon>Kitasatosporales</taxon>
        <taxon>Streptomycetaceae</taxon>
        <taxon>Kitasatospora</taxon>
    </lineage>
</organism>
<dbReference type="Pfam" id="PF13569">
    <property type="entry name" value="DUF4132"/>
    <property type="match status" value="1"/>
</dbReference>
<reference evidence="4" key="1">
    <citation type="journal article" date="2019" name="Int. J. Syst. Evol. Microbiol.">
        <title>The Global Catalogue of Microorganisms (GCM) 10K type strain sequencing project: providing services to taxonomists for standard genome sequencing and annotation.</title>
        <authorList>
            <consortium name="The Broad Institute Genomics Platform"/>
            <consortium name="The Broad Institute Genome Sequencing Center for Infectious Disease"/>
            <person name="Wu L."/>
            <person name="Ma J."/>
        </authorList>
    </citation>
    <scope>NUCLEOTIDE SEQUENCE [LARGE SCALE GENOMIC DNA]</scope>
    <source>
        <strain evidence="4">JCM 14559</strain>
    </source>
</reference>
<protein>
    <recommendedName>
        <fullName evidence="2">DUF4132 domain-containing protein</fullName>
    </recommendedName>
</protein>
<dbReference type="InterPro" id="IPR011989">
    <property type="entry name" value="ARM-like"/>
</dbReference>
<feature type="domain" description="DUF4132" evidence="2">
    <location>
        <begin position="926"/>
        <end position="1103"/>
    </location>
</feature>